<dbReference type="EMBL" id="CM055102">
    <property type="protein sequence ID" value="KAJ7539999.1"/>
    <property type="molecule type" value="Genomic_DNA"/>
</dbReference>
<sequence>MFVHSDACHVINIVIGNTPELRFCDPILAIDATNKLLTFSTHPSILSILLFYAAAAAEEMVEKLVDVVVFGASGYTGKHVVREILKFADAPGGGQRRIAIAGRSKAKLTSALDWALAGKPSPVSVYILEADVGNPASLASLCNKTRLLLNCVGPYRLYGEPVFAACVEAGIDYLDVSGEPDFMERMEFKYGEQAKKQGSLMVSACGFDCIPAELGVLFNSRQFAAPALPQTVNSYLVLESKTGIRGNIGTWESLVLGVANEADLKKFRKSRPRRARLQIPGVQAQKLDFAHWEKNLGSWAAVLPAADASVVRRTLATVAENPQGLICLEDAENAEAELVKRKWQEIKPVQYGVYIAFKRFIDMIPYFLLGALLFFFARFKWAAKLLIAYPELFTLRVFTKKGPTEEEVKNAHFQMWFFGKGFSNSNIEGQQLKIPDKQIVTRVCGPEIGYVTTPIILVQAALIVLDERKSLPKGGVLTPGAVFGISDLQERLEKNGITFEVVSISKV</sequence>
<protein>
    <submittedName>
        <fullName evidence="1">Uncharacterized protein</fullName>
    </submittedName>
</protein>
<accession>A0ACC2CD68</accession>
<organism evidence="1 2">
    <name type="scientific">Diphasiastrum complanatum</name>
    <name type="common">Issler's clubmoss</name>
    <name type="synonym">Lycopodium complanatum</name>
    <dbReference type="NCBI Taxonomy" id="34168"/>
    <lineage>
        <taxon>Eukaryota</taxon>
        <taxon>Viridiplantae</taxon>
        <taxon>Streptophyta</taxon>
        <taxon>Embryophyta</taxon>
        <taxon>Tracheophyta</taxon>
        <taxon>Lycopodiopsida</taxon>
        <taxon>Lycopodiales</taxon>
        <taxon>Lycopodiaceae</taxon>
        <taxon>Lycopodioideae</taxon>
        <taxon>Diphasiastrum</taxon>
    </lineage>
</organism>
<reference evidence="2" key="1">
    <citation type="journal article" date="2024" name="Proc. Natl. Acad. Sci. U.S.A.">
        <title>Extraordinary preservation of gene collinearity over three hundred million years revealed in homosporous lycophytes.</title>
        <authorList>
            <person name="Li C."/>
            <person name="Wickell D."/>
            <person name="Kuo L.Y."/>
            <person name="Chen X."/>
            <person name="Nie B."/>
            <person name="Liao X."/>
            <person name="Peng D."/>
            <person name="Ji J."/>
            <person name="Jenkins J."/>
            <person name="Williams M."/>
            <person name="Shu S."/>
            <person name="Plott C."/>
            <person name="Barry K."/>
            <person name="Rajasekar S."/>
            <person name="Grimwood J."/>
            <person name="Han X."/>
            <person name="Sun S."/>
            <person name="Hou Z."/>
            <person name="He W."/>
            <person name="Dai G."/>
            <person name="Sun C."/>
            <person name="Schmutz J."/>
            <person name="Leebens-Mack J.H."/>
            <person name="Li F.W."/>
            <person name="Wang L."/>
        </authorList>
    </citation>
    <scope>NUCLEOTIDE SEQUENCE [LARGE SCALE GENOMIC DNA]</scope>
    <source>
        <strain evidence="2">cv. PW_Plant_1</strain>
    </source>
</reference>
<keyword evidence="2" id="KW-1185">Reference proteome</keyword>
<evidence type="ECO:0000313" key="1">
    <source>
        <dbReference type="EMBL" id="KAJ7539999.1"/>
    </source>
</evidence>
<proteinExistence type="predicted"/>
<name>A0ACC2CD68_DIPCM</name>
<evidence type="ECO:0000313" key="2">
    <source>
        <dbReference type="Proteomes" id="UP001162992"/>
    </source>
</evidence>
<dbReference type="Proteomes" id="UP001162992">
    <property type="component" value="Chromosome 11"/>
</dbReference>
<comment type="caution">
    <text evidence="1">The sequence shown here is derived from an EMBL/GenBank/DDBJ whole genome shotgun (WGS) entry which is preliminary data.</text>
</comment>
<gene>
    <name evidence="1" type="ORF">O6H91_11G117900</name>
</gene>